<sequence>MTPAIVVTQTLVELVGMLVYIRLVPRLIPAKEAAGTDLPSAT</sequence>
<dbReference type="Proteomes" id="UP000732378">
    <property type="component" value="Unassembled WGS sequence"/>
</dbReference>
<evidence type="ECO:0000313" key="1">
    <source>
        <dbReference type="EMBL" id="MBM7509666.1"/>
    </source>
</evidence>
<accession>A0ABS2MEP5</accession>
<name>A0ABS2MEP5_9ACTN</name>
<organism evidence="1 2">
    <name type="scientific">Nocardioides salarius</name>
    <dbReference type="NCBI Taxonomy" id="374513"/>
    <lineage>
        <taxon>Bacteria</taxon>
        <taxon>Bacillati</taxon>
        <taxon>Actinomycetota</taxon>
        <taxon>Actinomycetes</taxon>
        <taxon>Propionibacteriales</taxon>
        <taxon>Nocardioidaceae</taxon>
        <taxon>Nocardioides</taxon>
    </lineage>
</organism>
<gene>
    <name evidence="1" type="ORF">JOE61_003480</name>
</gene>
<reference evidence="1 2" key="1">
    <citation type="submission" date="2021-01" db="EMBL/GenBank/DDBJ databases">
        <title>Sequencing the genomes of 1000 actinobacteria strains.</title>
        <authorList>
            <person name="Klenk H.-P."/>
        </authorList>
    </citation>
    <scope>NUCLEOTIDE SEQUENCE [LARGE SCALE GENOMIC DNA]</scope>
    <source>
        <strain evidence="1 2">DSM 18239</strain>
    </source>
</reference>
<keyword evidence="2" id="KW-1185">Reference proteome</keyword>
<dbReference type="EMBL" id="JAFBBZ010000001">
    <property type="protein sequence ID" value="MBM7509666.1"/>
    <property type="molecule type" value="Genomic_DNA"/>
</dbReference>
<protein>
    <recommendedName>
        <fullName evidence="3">Arsenic resistance protein</fullName>
    </recommendedName>
</protein>
<evidence type="ECO:0000313" key="2">
    <source>
        <dbReference type="Proteomes" id="UP000732378"/>
    </source>
</evidence>
<evidence type="ECO:0008006" key="3">
    <source>
        <dbReference type="Google" id="ProtNLM"/>
    </source>
</evidence>
<comment type="caution">
    <text evidence="1">The sequence shown here is derived from an EMBL/GenBank/DDBJ whole genome shotgun (WGS) entry which is preliminary data.</text>
</comment>
<proteinExistence type="predicted"/>